<accession>A0ABW4SIX9</accession>
<dbReference type="NCBIfam" id="TIGR00254">
    <property type="entry name" value="GGDEF"/>
    <property type="match status" value="1"/>
</dbReference>
<dbReference type="SUPFAM" id="SSF55073">
    <property type="entry name" value="Nucleotide cyclase"/>
    <property type="match status" value="1"/>
</dbReference>
<organism evidence="3 4">
    <name type="scientific">Sporosarcina siberiensis</name>
    <dbReference type="NCBI Taxonomy" id="1365606"/>
    <lineage>
        <taxon>Bacteria</taxon>
        <taxon>Bacillati</taxon>
        <taxon>Bacillota</taxon>
        <taxon>Bacilli</taxon>
        <taxon>Bacillales</taxon>
        <taxon>Caryophanaceae</taxon>
        <taxon>Sporosarcina</taxon>
    </lineage>
</organism>
<dbReference type="SUPFAM" id="SSF141868">
    <property type="entry name" value="EAL domain-like"/>
    <property type="match status" value="1"/>
</dbReference>
<keyword evidence="4" id="KW-1185">Reference proteome</keyword>
<dbReference type="SMART" id="SM00267">
    <property type="entry name" value="GGDEF"/>
    <property type="match status" value="1"/>
</dbReference>
<evidence type="ECO:0000313" key="4">
    <source>
        <dbReference type="Proteomes" id="UP001597218"/>
    </source>
</evidence>
<dbReference type="Gene3D" id="3.30.70.270">
    <property type="match status" value="1"/>
</dbReference>
<dbReference type="PROSITE" id="PS50887">
    <property type="entry name" value="GGDEF"/>
    <property type="match status" value="1"/>
</dbReference>
<dbReference type="PANTHER" id="PTHR33121:SF70">
    <property type="entry name" value="SIGNALING PROTEIN YKOW"/>
    <property type="match status" value="1"/>
</dbReference>
<dbReference type="InterPro" id="IPR050706">
    <property type="entry name" value="Cyclic-di-GMP_PDE-like"/>
</dbReference>
<dbReference type="InterPro" id="IPR001633">
    <property type="entry name" value="EAL_dom"/>
</dbReference>
<proteinExistence type="predicted"/>
<dbReference type="Gene3D" id="3.30.450.40">
    <property type="match status" value="1"/>
</dbReference>
<dbReference type="PANTHER" id="PTHR33121">
    <property type="entry name" value="CYCLIC DI-GMP PHOSPHODIESTERASE PDEF"/>
    <property type="match status" value="1"/>
</dbReference>
<feature type="domain" description="GGDEF" evidence="2">
    <location>
        <begin position="221"/>
        <end position="355"/>
    </location>
</feature>
<name>A0ABW4SIX9_9BACL</name>
<comment type="caution">
    <text evidence="3">The sequence shown here is derived from an EMBL/GenBank/DDBJ whole genome shotgun (WGS) entry which is preliminary data.</text>
</comment>
<dbReference type="InterPro" id="IPR003018">
    <property type="entry name" value="GAF"/>
</dbReference>
<dbReference type="EMBL" id="JBHUGI010000027">
    <property type="protein sequence ID" value="MFD1928452.1"/>
    <property type="molecule type" value="Genomic_DNA"/>
</dbReference>
<feature type="domain" description="EAL" evidence="1">
    <location>
        <begin position="364"/>
        <end position="618"/>
    </location>
</feature>
<dbReference type="Pfam" id="PF00990">
    <property type="entry name" value="GGDEF"/>
    <property type="match status" value="1"/>
</dbReference>
<dbReference type="InterPro" id="IPR029787">
    <property type="entry name" value="Nucleotide_cyclase"/>
</dbReference>
<dbReference type="InterPro" id="IPR029016">
    <property type="entry name" value="GAF-like_dom_sf"/>
</dbReference>
<gene>
    <name evidence="3" type="ORF">ACFSFY_10355</name>
</gene>
<dbReference type="CDD" id="cd01949">
    <property type="entry name" value="GGDEF"/>
    <property type="match status" value="1"/>
</dbReference>
<dbReference type="SMART" id="SM00052">
    <property type="entry name" value="EAL"/>
    <property type="match status" value="1"/>
</dbReference>
<dbReference type="Proteomes" id="UP001597218">
    <property type="component" value="Unassembled WGS sequence"/>
</dbReference>
<dbReference type="PROSITE" id="PS50883">
    <property type="entry name" value="EAL"/>
    <property type="match status" value="1"/>
</dbReference>
<dbReference type="Pfam" id="PF01590">
    <property type="entry name" value="GAF"/>
    <property type="match status" value="1"/>
</dbReference>
<dbReference type="SUPFAM" id="SSF55781">
    <property type="entry name" value="GAF domain-like"/>
    <property type="match status" value="1"/>
</dbReference>
<protein>
    <submittedName>
        <fullName evidence="3">EAL domain-containing protein</fullName>
    </submittedName>
</protein>
<evidence type="ECO:0000259" key="1">
    <source>
        <dbReference type="PROSITE" id="PS50883"/>
    </source>
</evidence>
<evidence type="ECO:0000313" key="3">
    <source>
        <dbReference type="EMBL" id="MFD1928452.1"/>
    </source>
</evidence>
<dbReference type="Gene3D" id="3.20.20.450">
    <property type="entry name" value="EAL domain"/>
    <property type="match status" value="1"/>
</dbReference>
<dbReference type="Pfam" id="PF00563">
    <property type="entry name" value="EAL"/>
    <property type="match status" value="1"/>
</dbReference>
<evidence type="ECO:0000259" key="2">
    <source>
        <dbReference type="PROSITE" id="PS50887"/>
    </source>
</evidence>
<reference evidence="4" key="1">
    <citation type="journal article" date="2019" name="Int. J. Syst. Evol. Microbiol.">
        <title>The Global Catalogue of Microorganisms (GCM) 10K type strain sequencing project: providing services to taxonomists for standard genome sequencing and annotation.</title>
        <authorList>
            <consortium name="The Broad Institute Genomics Platform"/>
            <consortium name="The Broad Institute Genome Sequencing Center for Infectious Disease"/>
            <person name="Wu L."/>
            <person name="Ma J."/>
        </authorList>
    </citation>
    <scope>NUCLEOTIDE SEQUENCE [LARGE SCALE GENOMIC DNA]</scope>
    <source>
        <strain evidence="4">CGMCC 4.7177</strain>
    </source>
</reference>
<sequence>MKEKLNMDTIMLENMLVQQELLFSHAKQLHLSVDSMKSVLEDLCERISTIMDCERVSIWLFNEDWTVLTAQNIFSTRTRSHKHGQKLNSSDFPSYFKAIQQERTLAVENVHTNSVVRELKKHYFQDEGIHSMLDASIILSRGIGGMLCCETKKDRTWSSLDKIIIASITDMIAFVFNRLHRIEMDKHIYALAFTDTLTELHNQYSYTNLVNQQINDFKHSDQGVIIYFKIDQFTHIQGVLGHEIGEQVLKVTAQRLRNLFPKPAITARLGFDHFIIFSPVEFHNVTEDLYMTQLLNVLKQPMDICGQEIFVTYSYGISFYPDNFTSAREGIQTSQVALETSSRNSSREAQGIFNPDMQVNMEKTMFSEMNLRNGLNQNEFHLYYQPQVNGLLGELVGFEALIRWQHPERGLIFPGDFIELAESTGLIIPLGEWVIKEAFTQLKRWELIFESHLTISINLSPRHFLHPDLPSYLIKCAQETGVDTEKLVLEITENVALEDFQAVKKRMNELNCLGFEISIDDFGTGYSAFIYLQHFSVQQIKIDQQFISGINEDPKSEAIVRTIIELGNRLGLQLIAEGVETKLQSERLKELGCLDMQGYYFGRPIPVDEINKQLSSVLNNRKVFLPIQDPSI</sequence>
<dbReference type="InterPro" id="IPR035919">
    <property type="entry name" value="EAL_sf"/>
</dbReference>
<dbReference type="RefSeq" id="WP_381537818.1">
    <property type="nucleotide sequence ID" value="NZ_JBHUGI010000027.1"/>
</dbReference>
<dbReference type="CDD" id="cd01948">
    <property type="entry name" value="EAL"/>
    <property type="match status" value="1"/>
</dbReference>
<dbReference type="InterPro" id="IPR000160">
    <property type="entry name" value="GGDEF_dom"/>
</dbReference>
<dbReference type="InterPro" id="IPR043128">
    <property type="entry name" value="Rev_trsase/Diguanyl_cyclase"/>
</dbReference>